<keyword evidence="1" id="KW-1133">Transmembrane helix</keyword>
<protein>
    <submittedName>
        <fullName evidence="2">Uncharacterized protein</fullName>
    </submittedName>
</protein>
<feature type="transmembrane region" description="Helical" evidence="1">
    <location>
        <begin position="37"/>
        <end position="56"/>
    </location>
</feature>
<organism evidence="2 3">
    <name type="scientific">Halalkalibacter alkalisediminis</name>
    <dbReference type="NCBI Taxonomy" id="935616"/>
    <lineage>
        <taxon>Bacteria</taxon>
        <taxon>Bacillati</taxon>
        <taxon>Bacillota</taxon>
        <taxon>Bacilli</taxon>
        <taxon>Bacillales</taxon>
        <taxon>Bacillaceae</taxon>
        <taxon>Halalkalibacter</taxon>
    </lineage>
</organism>
<name>A0ABV6NJ83_9BACI</name>
<gene>
    <name evidence="2" type="ORF">ACFFH4_14245</name>
</gene>
<comment type="caution">
    <text evidence="2">The sequence shown here is derived from an EMBL/GenBank/DDBJ whole genome shotgun (WGS) entry which is preliminary data.</text>
</comment>
<dbReference type="EMBL" id="JBHLTR010000017">
    <property type="protein sequence ID" value="MFC0560198.1"/>
    <property type="molecule type" value="Genomic_DNA"/>
</dbReference>
<proteinExistence type="predicted"/>
<dbReference type="RefSeq" id="WP_337956306.1">
    <property type="nucleotide sequence ID" value="NZ_JAQQWT010000002.1"/>
</dbReference>
<dbReference type="Proteomes" id="UP001589833">
    <property type="component" value="Unassembled WGS sequence"/>
</dbReference>
<sequence length="78" mass="8832">MSTRTETSATALSNEVGSTPEMQQQMMIQAMLEGINFSFYISSFIAVLALILAFFIKRAKQEEDPIEKESSEENMYLN</sequence>
<keyword evidence="1" id="KW-0812">Transmembrane</keyword>
<evidence type="ECO:0000256" key="1">
    <source>
        <dbReference type="SAM" id="Phobius"/>
    </source>
</evidence>
<evidence type="ECO:0000313" key="2">
    <source>
        <dbReference type="EMBL" id="MFC0560198.1"/>
    </source>
</evidence>
<keyword evidence="3" id="KW-1185">Reference proteome</keyword>
<accession>A0ABV6NJ83</accession>
<evidence type="ECO:0000313" key="3">
    <source>
        <dbReference type="Proteomes" id="UP001589833"/>
    </source>
</evidence>
<reference evidence="2 3" key="1">
    <citation type="submission" date="2024-09" db="EMBL/GenBank/DDBJ databases">
        <authorList>
            <person name="Sun Q."/>
            <person name="Mori K."/>
        </authorList>
    </citation>
    <scope>NUCLEOTIDE SEQUENCE [LARGE SCALE GENOMIC DNA]</scope>
    <source>
        <strain evidence="2 3">NCAIM B.02301</strain>
    </source>
</reference>
<keyword evidence="1" id="KW-0472">Membrane</keyword>